<reference evidence="2 3" key="1">
    <citation type="submission" date="2012-01" db="EMBL/GenBank/DDBJ databases">
        <title>The Genome Sequence of Treponema denticola SP33.</title>
        <authorList>
            <consortium name="The Broad Institute Genome Sequencing Platform"/>
            <person name="Earl A."/>
            <person name="Ward D."/>
            <person name="Feldgarden M."/>
            <person name="Gevers D."/>
            <person name="Blanton J.M."/>
            <person name="Fenno C.J."/>
            <person name="Baranova O.V."/>
            <person name="Mathney J."/>
            <person name="Dewhirst F.E."/>
            <person name="Izard J."/>
            <person name="Young S.K."/>
            <person name="Zeng Q."/>
            <person name="Gargeya S."/>
            <person name="Fitzgerald M."/>
            <person name="Haas B."/>
            <person name="Abouelleil A."/>
            <person name="Alvarado L."/>
            <person name="Arachchi H.M."/>
            <person name="Berlin A."/>
            <person name="Chapman S.B."/>
            <person name="Gearin G."/>
            <person name="Goldberg J."/>
            <person name="Griggs A."/>
            <person name="Gujja S."/>
            <person name="Hansen M."/>
            <person name="Heiman D."/>
            <person name="Howarth C."/>
            <person name="Larimer J."/>
            <person name="Lui A."/>
            <person name="MacDonald P.J.P."/>
            <person name="McCowen C."/>
            <person name="Montmayeur A."/>
            <person name="Murphy C."/>
            <person name="Neiman D."/>
            <person name="Pearson M."/>
            <person name="Priest M."/>
            <person name="Roberts A."/>
            <person name="Saif S."/>
            <person name="Shea T."/>
            <person name="Sisk P."/>
            <person name="Stolte C."/>
            <person name="Sykes S."/>
            <person name="Wortman J."/>
            <person name="Nusbaum C."/>
            <person name="Birren B."/>
        </authorList>
    </citation>
    <scope>NUCLEOTIDE SEQUENCE [LARGE SCALE GENOMIC DNA]</scope>
    <source>
        <strain evidence="2 3">SP33</strain>
    </source>
</reference>
<dbReference type="InterPro" id="IPR036388">
    <property type="entry name" value="WH-like_DNA-bd_sf"/>
</dbReference>
<dbReference type="Gene3D" id="3.30.565.60">
    <property type="match status" value="1"/>
</dbReference>
<dbReference type="RefSeq" id="WP_010697474.1">
    <property type="nucleotide sequence ID" value="NZ_KB442454.1"/>
</dbReference>
<dbReference type="Pfam" id="PF13412">
    <property type="entry name" value="HTH_24"/>
    <property type="match status" value="1"/>
</dbReference>
<dbReference type="PANTHER" id="PTHR30595">
    <property type="entry name" value="GLPR-RELATED TRANSCRIPTIONAL REPRESSOR"/>
    <property type="match status" value="1"/>
</dbReference>
<dbReference type="InterPro" id="IPR036390">
    <property type="entry name" value="WH_DNA-bd_sf"/>
</dbReference>
<dbReference type="Gene3D" id="3.30.950.30">
    <property type="entry name" value="Schlafen, AAA domain"/>
    <property type="match status" value="1"/>
</dbReference>
<feature type="domain" description="Schlafen AlbA-2" evidence="1">
    <location>
        <begin position="5"/>
        <end position="121"/>
    </location>
</feature>
<dbReference type="Pfam" id="PF13749">
    <property type="entry name" value="HATPase_c_4"/>
    <property type="match status" value="1"/>
</dbReference>
<dbReference type="OrthoDB" id="9807907at2"/>
<dbReference type="SUPFAM" id="SSF46785">
    <property type="entry name" value="Winged helix' DNA-binding domain"/>
    <property type="match status" value="1"/>
</dbReference>
<dbReference type="Gene3D" id="1.10.10.10">
    <property type="entry name" value="Winged helix-like DNA-binding domain superfamily/Winged helix DNA-binding domain"/>
    <property type="match status" value="1"/>
</dbReference>
<accession>M2AYB3</accession>
<dbReference type="Proteomes" id="UP000016183">
    <property type="component" value="Unassembled WGS sequence"/>
</dbReference>
<dbReference type="PANTHER" id="PTHR30595:SF6">
    <property type="entry name" value="SCHLAFEN ALBA-2 DOMAIN-CONTAINING PROTEIN"/>
    <property type="match status" value="1"/>
</dbReference>
<evidence type="ECO:0000313" key="2">
    <source>
        <dbReference type="EMBL" id="EMB22105.1"/>
    </source>
</evidence>
<dbReference type="Pfam" id="PF04326">
    <property type="entry name" value="SLFN_AlbA_2"/>
    <property type="match status" value="1"/>
</dbReference>
<sequence length="432" mass="48827">MIFQESETVELKEKIDENIKKVIVSFANCKGGTVYAGIKDDGKVVGIKDIDNSILQLSNMIRDSIKPDITMFVNYKITKTQGKQIIQISVQRGSNRPYYLAKKGLRPEGVYVRQGSSSAPASDTAIRNMIKETDGDNFEEMRSTEQNLTFNALSKEFKARNLDFGTKQKQTLKILNQDGMYTNTGLLLSEQCLHSVKAAVFEGRDQSIFKDRKEFSGSLIQQLNDIYNYIDMHNQTRSTFDKLLRIDTRDYPPSAIREALLNLLVHRDYSFSASSLISIYTDRIEFVSIGGLLPGILLEDIMLGLSVCRNKNLAGVFYRLHLIEAYGTGMSKIIGAYENLTQKPVIENTANAFKIVLPNINTKYLPQNNDKLKDTEIKIIEFIKKKKKVSRTDIEQKFDMSSSSVSRLLKNLTENGIILKDGKGKNTQYISS</sequence>
<evidence type="ECO:0000259" key="1">
    <source>
        <dbReference type="Pfam" id="PF04326"/>
    </source>
</evidence>
<dbReference type="PATRIC" id="fig|999437.3.peg.2519"/>
<dbReference type="HOGENOM" id="CLU_024970_1_1_12"/>
<gene>
    <name evidence="2" type="ORF">HMPREF9733_02442</name>
</gene>
<evidence type="ECO:0000313" key="3">
    <source>
        <dbReference type="Proteomes" id="UP000016183"/>
    </source>
</evidence>
<dbReference type="AlphaFoldDB" id="M2AYB3"/>
<dbReference type="EMBL" id="AGDZ01000028">
    <property type="protein sequence ID" value="EMB22105.1"/>
    <property type="molecule type" value="Genomic_DNA"/>
</dbReference>
<name>M2AYB3_TREDN</name>
<dbReference type="InterPro" id="IPR038475">
    <property type="entry name" value="RecG_C_sf"/>
</dbReference>
<dbReference type="InterPro" id="IPR038461">
    <property type="entry name" value="Schlafen_AlbA_2_dom_sf"/>
</dbReference>
<protein>
    <recommendedName>
        <fullName evidence="1">Schlafen AlbA-2 domain-containing protein</fullName>
    </recommendedName>
</protein>
<organism evidence="2 3">
    <name type="scientific">Treponema denticola SP33</name>
    <dbReference type="NCBI Taxonomy" id="999437"/>
    <lineage>
        <taxon>Bacteria</taxon>
        <taxon>Pseudomonadati</taxon>
        <taxon>Spirochaetota</taxon>
        <taxon>Spirochaetia</taxon>
        <taxon>Spirochaetales</taxon>
        <taxon>Treponemataceae</taxon>
        <taxon>Treponema</taxon>
    </lineage>
</organism>
<comment type="caution">
    <text evidence="2">The sequence shown here is derived from an EMBL/GenBank/DDBJ whole genome shotgun (WGS) entry which is preliminary data.</text>
</comment>
<dbReference type="InterPro" id="IPR007421">
    <property type="entry name" value="Schlafen_AlbA_2_dom"/>
</dbReference>
<proteinExistence type="predicted"/>